<keyword evidence="2" id="KW-1185">Reference proteome</keyword>
<evidence type="ECO:0000313" key="1">
    <source>
        <dbReference type="EMBL" id="KAJ0193766.1"/>
    </source>
</evidence>
<comment type="caution">
    <text evidence="1">The sequence shown here is derived from an EMBL/GenBank/DDBJ whole genome shotgun (WGS) entry which is preliminary data.</text>
</comment>
<organism evidence="1 2">
    <name type="scientific">Lactuca sativa</name>
    <name type="common">Garden lettuce</name>
    <dbReference type="NCBI Taxonomy" id="4236"/>
    <lineage>
        <taxon>Eukaryota</taxon>
        <taxon>Viridiplantae</taxon>
        <taxon>Streptophyta</taxon>
        <taxon>Embryophyta</taxon>
        <taxon>Tracheophyta</taxon>
        <taxon>Spermatophyta</taxon>
        <taxon>Magnoliopsida</taxon>
        <taxon>eudicotyledons</taxon>
        <taxon>Gunneridae</taxon>
        <taxon>Pentapetalae</taxon>
        <taxon>asterids</taxon>
        <taxon>campanulids</taxon>
        <taxon>Asterales</taxon>
        <taxon>Asteraceae</taxon>
        <taxon>Cichorioideae</taxon>
        <taxon>Cichorieae</taxon>
        <taxon>Lactucinae</taxon>
        <taxon>Lactuca</taxon>
    </lineage>
</organism>
<dbReference type="EMBL" id="NBSK02000008">
    <property type="protein sequence ID" value="KAJ0193766.1"/>
    <property type="molecule type" value="Genomic_DNA"/>
</dbReference>
<accession>A0A9R1UW10</accession>
<sequence length="127" mass="15463">MGIINHLEKLKRRFLWGGYERTSKIHWVFWSKVLALMMEGRILVVINESINRWIFKWCGLHLQRFSDVTEFFDFAANWENYHKKRNIFISICYCMLWCDWNMRNKVFNNLISSSTLIDDNVIFLSFI</sequence>
<dbReference type="AlphaFoldDB" id="A0A9R1UW10"/>
<dbReference type="Proteomes" id="UP000235145">
    <property type="component" value="Unassembled WGS sequence"/>
</dbReference>
<reference evidence="1 2" key="1">
    <citation type="journal article" date="2017" name="Nat. Commun.">
        <title>Genome assembly with in vitro proximity ligation data and whole-genome triplication in lettuce.</title>
        <authorList>
            <person name="Reyes-Chin-Wo S."/>
            <person name="Wang Z."/>
            <person name="Yang X."/>
            <person name="Kozik A."/>
            <person name="Arikit S."/>
            <person name="Song C."/>
            <person name="Xia L."/>
            <person name="Froenicke L."/>
            <person name="Lavelle D.O."/>
            <person name="Truco M.J."/>
            <person name="Xia R."/>
            <person name="Zhu S."/>
            <person name="Xu C."/>
            <person name="Xu H."/>
            <person name="Xu X."/>
            <person name="Cox K."/>
            <person name="Korf I."/>
            <person name="Meyers B.C."/>
            <person name="Michelmore R.W."/>
        </authorList>
    </citation>
    <scope>NUCLEOTIDE SEQUENCE [LARGE SCALE GENOMIC DNA]</scope>
    <source>
        <strain evidence="2">cv. Salinas</strain>
        <tissue evidence="1">Seedlings</tissue>
    </source>
</reference>
<protein>
    <recommendedName>
        <fullName evidence="3">Reverse transcriptase zinc-binding domain-containing protein</fullName>
    </recommendedName>
</protein>
<evidence type="ECO:0000313" key="2">
    <source>
        <dbReference type="Proteomes" id="UP000235145"/>
    </source>
</evidence>
<name>A0A9R1UW10_LACSA</name>
<proteinExistence type="predicted"/>
<evidence type="ECO:0008006" key="3">
    <source>
        <dbReference type="Google" id="ProtNLM"/>
    </source>
</evidence>
<gene>
    <name evidence="1" type="ORF">LSAT_V11C800413500</name>
</gene>